<evidence type="ECO:0000256" key="4">
    <source>
        <dbReference type="ARBA" id="ARBA00022989"/>
    </source>
</evidence>
<protein>
    <recommendedName>
        <fullName evidence="10">Scavenger receptor class B member 1</fullName>
    </recommendedName>
</protein>
<dbReference type="GO" id="GO:0016020">
    <property type="term" value="C:membrane"/>
    <property type="evidence" value="ECO:0007669"/>
    <property type="project" value="UniProtKB-SubCell"/>
</dbReference>
<dbReference type="Proteomes" id="UP000287033">
    <property type="component" value="Unassembled WGS sequence"/>
</dbReference>
<feature type="transmembrane region" description="Helical" evidence="7">
    <location>
        <begin position="442"/>
        <end position="466"/>
    </location>
</feature>
<dbReference type="PANTHER" id="PTHR11923:SF51">
    <property type="entry name" value="LYSOSOME MEMBRANE PROTEIN 2"/>
    <property type="match status" value="1"/>
</dbReference>
<gene>
    <name evidence="8" type="ORF">chiPu_0012509</name>
</gene>
<comment type="subcellular location">
    <subcellularLocation>
        <location evidence="1">Membrane</location>
    </subcellularLocation>
</comment>
<dbReference type="PRINTS" id="PR01609">
    <property type="entry name" value="CD36FAMILY"/>
</dbReference>
<evidence type="ECO:0000313" key="9">
    <source>
        <dbReference type="Proteomes" id="UP000287033"/>
    </source>
</evidence>
<keyword evidence="4 7" id="KW-1133">Transmembrane helix</keyword>
<dbReference type="InterPro" id="IPR005429">
    <property type="entry name" value="LimpII"/>
</dbReference>
<proteinExistence type="inferred from homology"/>
<dbReference type="PRINTS" id="PR01611">
    <property type="entry name" value="LIMPII"/>
</dbReference>
<evidence type="ECO:0000256" key="6">
    <source>
        <dbReference type="ARBA" id="ARBA00023180"/>
    </source>
</evidence>
<evidence type="ECO:0000256" key="2">
    <source>
        <dbReference type="ARBA" id="ARBA00010532"/>
    </source>
</evidence>
<evidence type="ECO:0000256" key="3">
    <source>
        <dbReference type="ARBA" id="ARBA00022692"/>
    </source>
</evidence>
<evidence type="ECO:0000256" key="7">
    <source>
        <dbReference type="SAM" id="Phobius"/>
    </source>
</evidence>
<keyword evidence="3 7" id="KW-0812">Transmembrane</keyword>
<dbReference type="GO" id="GO:0006898">
    <property type="term" value="P:receptor-mediated endocytosis"/>
    <property type="evidence" value="ECO:0007669"/>
    <property type="project" value="TreeGrafter"/>
</dbReference>
<dbReference type="EMBL" id="BEZZ01000563">
    <property type="protein sequence ID" value="GCC34036.1"/>
    <property type="molecule type" value="Genomic_DNA"/>
</dbReference>
<keyword evidence="9" id="KW-1185">Reference proteome</keyword>
<name>A0A401SUK5_CHIPU</name>
<reference evidence="8 9" key="1">
    <citation type="journal article" date="2018" name="Nat. Ecol. Evol.">
        <title>Shark genomes provide insights into elasmobranch evolution and the origin of vertebrates.</title>
        <authorList>
            <person name="Hara Y"/>
            <person name="Yamaguchi K"/>
            <person name="Onimaru K"/>
            <person name="Kadota M"/>
            <person name="Koyanagi M"/>
            <person name="Keeley SD"/>
            <person name="Tatsumi K"/>
            <person name="Tanaka K"/>
            <person name="Motone F"/>
            <person name="Kageyama Y"/>
            <person name="Nozu R"/>
            <person name="Adachi N"/>
            <person name="Nishimura O"/>
            <person name="Nakagawa R"/>
            <person name="Tanegashima C"/>
            <person name="Kiyatake I"/>
            <person name="Matsumoto R"/>
            <person name="Murakumo K"/>
            <person name="Nishida K"/>
            <person name="Terakita A"/>
            <person name="Kuratani S"/>
            <person name="Sato K"/>
            <person name="Hyodo S Kuraku.S."/>
        </authorList>
    </citation>
    <scope>NUCLEOTIDE SEQUENCE [LARGE SCALE GENOMIC DNA]</scope>
</reference>
<dbReference type="GO" id="GO:0005044">
    <property type="term" value="F:scavenger receptor activity"/>
    <property type="evidence" value="ECO:0007669"/>
    <property type="project" value="InterPro"/>
</dbReference>
<dbReference type="GO" id="GO:0006622">
    <property type="term" value="P:protein targeting to lysosome"/>
    <property type="evidence" value="ECO:0007669"/>
    <property type="project" value="TreeGrafter"/>
</dbReference>
<dbReference type="PROSITE" id="PS51257">
    <property type="entry name" value="PROKAR_LIPOPROTEIN"/>
    <property type="match status" value="1"/>
</dbReference>
<evidence type="ECO:0008006" key="10">
    <source>
        <dbReference type="Google" id="ProtNLM"/>
    </source>
</evidence>
<comment type="caution">
    <text evidence="8">The sequence shown here is derived from an EMBL/GenBank/DDBJ whole genome shotgun (WGS) entry which is preliminary data.</text>
</comment>
<dbReference type="OMA" id="YRFIMPP"/>
<evidence type="ECO:0000313" key="8">
    <source>
        <dbReference type="EMBL" id="GCC34036.1"/>
    </source>
</evidence>
<keyword evidence="6" id="KW-0325">Glycoprotein</keyword>
<evidence type="ECO:0000256" key="1">
    <source>
        <dbReference type="ARBA" id="ARBA00004370"/>
    </source>
</evidence>
<dbReference type="Pfam" id="PF01130">
    <property type="entry name" value="CD36"/>
    <property type="match status" value="1"/>
</dbReference>
<sequence>MTRFRNKAALTGVVAVGCLVIFLVLFSQDVFRKVVENRIKEHAELKLNSDMYNNWKDPPVPAYLQFYFFNVENKQEILQGAKAIVKQLGPYTYKEFRHRANVSLFNNSTISATTQRSFVFEPTMSVGDPREDIITTINIPFITLLQMLRRSGITQKIFASALFTLKKNELFQSQSVEEWLWGYEHPLLKLGHKLLPSVFPGSQFGLFYGMNGTNDGEYLFNTGKGDYMKFTEVMMWNGQESLNLWASNACNMINGTDGASFHPLIERDEKLYIFASDICRSFYLMFEKEVEVEGIGAYRFILPKEAFASDHPSNKECCPGGNCPLSGVLNISTCRQGAPIFISSPHFYNGDQRLVSDIGGMEPNTEAHQTFLDIEPMTGIPVRAAKRMQINIHVESVKGVVQTSQVRTMILPVLFLNEQALIDDKSAVKLKSALYKIRVVTYIPYIFLSIGILLCLAALSLAFAAWRHKDNKDFTPVMLKLPDVEVH</sequence>
<dbReference type="OrthoDB" id="18585at2759"/>
<dbReference type="GO" id="GO:0005764">
    <property type="term" value="C:lysosome"/>
    <property type="evidence" value="ECO:0007669"/>
    <property type="project" value="InterPro"/>
</dbReference>
<keyword evidence="5 7" id="KW-0472">Membrane</keyword>
<dbReference type="STRING" id="137246.A0A401SUK5"/>
<evidence type="ECO:0000256" key="5">
    <source>
        <dbReference type="ARBA" id="ARBA00023136"/>
    </source>
</evidence>
<dbReference type="PANTHER" id="PTHR11923">
    <property type="entry name" value="SCAVENGER RECEPTOR CLASS B TYPE-1 SR-B1"/>
    <property type="match status" value="1"/>
</dbReference>
<organism evidence="8 9">
    <name type="scientific">Chiloscyllium punctatum</name>
    <name type="common">Brownbanded bambooshark</name>
    <name type="synonym">Hemiscyllium punctatum</name>
    <dbReference type="NCBI Taxonomy" id="137246"/>
    <lineage>
        <taxon>Eukaryota</taxon>
        <taxon>Metazoa</taxon>
        <taxon>Chordata</taxon>
        <taxon>Craniata</taxon>
        <taxon>Vertebrata</taxon>
        <taxon>Chondrichthyes</taxon>
        <taxon>Elasmobranchii</taxon>
        <taxon>Galeomorphii</taxon>
        <taxon>Galeoidea</taxon>
        <taxon>Orectolobiformes</taxon>
        <taxon>Hemiscylliidae</taxon>
        <taxon>Chiloscyllium</taxon>
    </lineage>
</organism>
<comment type="similarity">
    <text evidence="2">Belongs to the CD36 family.</text>
</comment>
<dbReference type="AlphaFoldDB" id="A0A401SUK5"/>
<dbReference type="InterPro" id="IPR002159">
    <property type="entry name" value="CD36_fam"/>
</dbReference>
<accession>A0A401SUK5</accession>